<keyword evidence="5" id="KW-1185">Reference proteome</keyword>
<organism evidence="4 5">
    <name type="scientific">Zymoseptoria brevis</name>
    <dbReference type="NCBI Taxonomy" id="1047168"/>
    <lineage>
        <taxon>Eukaryota</taxon>
        <taxon>Fungi</taxon>
        <taxon>Dikarya</taxon>
        <taxon>Ascomycota</taxon>
        <taxon>Pezizomycotina</taxon>
        <taxon>Dothideomycetes</taxon>
        <taxon>Dothideomycetidae</taxon>
        <taxon>Mycosphaerellales</taxon>
        <taxon>Mycosphaerellaceae</taxon>
        <taxon>Zymoseptoria</taxon>
    </lineage>
</organism>
<dbReference type="OrthoDB" id="5949865at2759"/>
<dbReference type="GO" id="GO:1900237">
    <property type="term" value="P:positive regulation of induction of conjugation with cellular fusion"/>
    <property type="evidence" value="ECO:0007669"/>
    <property type="project" value="EnsemblFungi"/>
</dbReference>
<feature type="compositionally biased region" description="Low complexity" evidence="3">
    <location>
        <begin position="83"/>
        <end position="104"/>
    </location>
</feature>
<dbReference type="PANTHER" id="PTHR10358">
    <property type="entry name" value="ENDOSULFINE"/>
    <property type="match status" value="1"/>
</dbReference>
<comment type="function">
    <text evidence="2">Plays an essential role in initiation of the G0 program by preventing the degradation of specific nutrient-regulated mRNAs via the 5'-3' mRNA decay pathway.</text>
</comment>
<dbReference type="InterPro" id="IPR006760">
    <property type="entry name" value="Endosulphine"/>
</dbReference>
<dbReference type="PANTHER" id="PTHR10358:SF6">
    <property type="entry name" value="ENDOSULFINE, ISOFORM A"/>
    <property type="match status" value="1"/>
</dbReference>
<comment type="caution">
    <text evidence="4">The sequence shown here is derived from an EMBL/GenBank/DDBJ whole genome shotgun (WGS) entry which is preliminary data.</text>
</comment>
<dbReference type="GO" id="GO:1905287">
    <property type="term" value="P:positive regulation of G2/M transition of mitotic cell cycle involved in cellular response to nitrogen starvation"/>
    <property type="evidence" value="ECO:0007669"/>
    <property type="project" value="EnsemblFungi"/>
</dbReference>
<evidence type="ECO:0000256" key="3">
    <source>
        <dbReference type="SAM" id="MobiDB-lite"/>
    </source>
</evidence>
<reference evidence="4 5" key="1">
    <citation type="submission" date="2015-03" db="EMBL/GenBank/DDBJ databases">
        <title>RNA-seq based gene annotation and comparative genomics of four Zymoseptoria species reveal species-specific pathogenicity related genes and transposable element activity.</title>
        <authorList>
            <person name="Grandaubert J."/>
            <person name="Bhattacharyya A."/>
            <person name="Stukenbrock E.H."/>
        </authorList>
    </citation>
    <scope>NUCLEOTIDE SEQUENCE [LARGE SCALE GENOMIC DNA]</scope>
    <source>
        <strain evidence="4 5">Zb18110</strain>
    </source>
</reference>
<gene>
    <name evidence="4" type="ORF">TI39_contig405g00010</name>
</gene>
<evidence type="ECO:0000313" key="4">
    <source>
        <dbReference type="EMBL" id="KJX98573.1"/>
    </source>
</evidence>
<evidence type="ECO:0000313" key="5">
    <source>
        <dbReference type="Proteomes" id="UP000033647"/>
    </source>
</evidence>
<dbReference type="Pfam" id="PF04667">
    <property type="entry name" value="Endosulfine"/>
    <property type="match status" value="1"/>
</dbReference>
<sequence length="170" mass="17864">MALNPHQKNKVDINSLNEEEQKLFRLYGKLPNKKDLLTKKLSERKYFDSGDYALSKAGKADTSALGGGLGREHPTPENIPHLSQTQSNSSSSGTPSGSTPPDGQRGSFSGPSGVGAPVLHPGTPGGSSGSPVKEASFLHRGMSVDEQDTDSPAADSPVKDAEEKGVPIRQ</sequence>
<dbReference type="STRING" id="1047168.A0A0F4GMW2"/>
<dbReference type="AlphaFoldDB" id="A0A0F4GMW2"/>
<dbReference type="GO" id="GO:0035556">
    <property type="term" value="P:intracellular signal transduction"/>
    <property type="evidence" value="ECO:0007669"/>
    <property type="project" value="EnsemblFungi"/>
</dbReference>
<dbReference type="EMBL" id="LAFY01000397">
    <property type="protein sequence ID" value="KJX98573.1"/>
    <property type="molecule type" value="Genomic_DNA"/>
</dbReference>
<comment type="similarity">
    <text evidence="1 2">Belongs to the endosulfine family.</text>
</comment>
<feature type="compositionally biased region" description="Basic and acidic residues" evidence="3">
    <location>
        <begin position="157"/>
        <end position="170"/>
    </location>
</feature>
<dbReference type="GO" id="GO:1902472">
    <property type="term" value="P:regulation of mitotic cytokinesis, division site positioning"/>
    <property type="evidence" value="ECO:0007669"/>
    <property type="project" value="EnsemblFungi"/>
</dbReference>
<dbReference type="GO" id="GO:0005737">
    <property type="term" value="C:cytoplasm"/>
    <property type="evidence" value="ECO:0007669"/>
    <property type="project" value="TreeGrafter"/>
</dbReference>
<dbReference type="Proteomes" id="UP000033647">
    <property type="component" value="Unassembled WGS sequence"/>
</dbReference>
<evidence type="ECO:0000256" key="1">
    <source>
        <dbReference type="ARBA" id="ARBA00010520"/>
    </source>
</evidence>
<accession>A0A0F4GMW2</accession>
<name>A0A0F4GMW2_9PEZI</name>
<dbReference type="GO" id="GO:0004865">
    <property type="term" value="F:protein serine/threonine phosphatase inhibitor activity"/>
    <property type="evidence" value="ECO:0007669"/>
    <property type="project" value="EnsemblFungi"/>
</dbReference>
<protein>
    <recommendedName>
        <fullName evidence="2">mRNA stability protein</fullName>
    </recommendedName>
</protein>
<feature type="region of interest" description="Disordered" evidence="3">
    <location>
        <begin position="48"/>
        <end position="170"/>
    </location>
</feature>
<proteinExistence type="inferred from homology"/>
<evidence type="ECO:0000256" key="2">
    <source>
        <dbReference type="RuleBase" id="RU363120"/>
    </source>
</evidence>